<sequence length="37" mass="4350">MIDLEVFEIALLTVEQTKKAIKEIVEEEKEDERNTTN</sequence>
<accession>A0A0F9H9A0</accession>
<evidence type="ECO:0000313" key="1">
    <source>
        <dbReference type="EMBL" id="KKM07699.1"/>
    </source>
</evidence>
<dbReference type="EMBL" id="LAZR01015713">
    <property type="protein sequence ID" value="KKM07699.1"/>
    <property type="molecule type" value="Genomic_DNA"/>
</dbReference>
<reference evidence="1" key="1">
    <citation type="journal article" date="2015" name="Nature">
        <title>Complex archaea that bridge the gap between prokaryotes and eukaryotes.</title>
        <authorList>
            <person name="Spang A."/>
            <person name="Saw J.H."/>
            <person name="Jorgensen S.L."/>
            <person name="Zaremba-Niedzwiedzka K."/>
            <person name="Martijn J."/>
            <person name="Lind A.E."/>
            <person name="van Eijk R."/>
            <person name="Schleper C."/>
            <person name="Guy L."/>
            <person name="Ettema T.J."/>
        </authorList>
    </citation>
    <scope>NUCLEOTIDE SEQUENCE</scope>
</reference>
<dbReference type="AlphaFoldDB" id="A0A0F9H9A0"/>
<protein>
    <submittedName>
        <fullName evidence="1">Uncharacterized protein</fullName>
    </submittedName>
</protein>
<name>A0A0F9H9A0_9ZZZZ</name>
<comment type="caution">
    <text evidence="1">The sequence shown here is derived from an EMBL/GenBank/DDBJ whole genome shotgun (WGS) entry which is preliminary data.</text>
</comment>
<proteinExistence type="predicted"/>
<organism evidence="1">
    <name type="scientific">marine sediment metagenome</name>
    <dbReference type="NCBI Taxonomy" id="412755"/>
    <lineage>
        <taxon>unclassified sequences</taxon>
        <taxon>metagenomes</taxon>
        <taxon>ecological metagenomes</taxon>
    </lineage>
</organism>
<gene>
    <name evidence="1" type="ORF">LCGC14_1731310</name>
</gene>